<dbReference type="SUPFAM" id="SSF56112">
    <property type="entry name" value="Protein kinase-like (PK-like)"/>
    <property type="match status" value="1"/>
</dbReference>
<protein>
    <submittedName>
        <fullName evidence="2">AAA family ATPase</fullName>
    </submittedName>
</protein>
<dbReference type="InterPro" id="IPR027417">
    <property type="entry name" value="P-loop_NTPase"/>
</dbReference>
<dbReference type="RefSeq" id="WP_301590181.1">
    <property type="nucleotide sequence ID" value="NZ_JAPFQI010000007.1"/>
</dbReference>
<evidence type="ECO:0000313" key="2">
    <source>
        <dbReference type="EMBL" id="MCW8086192.1"/>
    </source>
</evidence>
<dbReference type="PANTHER" id="PTHR43883">
    <property type="entry name" value="SLR0207 PROTEIN"/>
    <property type="match status" value="1"/>
</dbReference>
<dbReference type="Gene3D" id="3.40.50.300">
    <property type="entry name" value="P-loop containing nucleotide triphosphate hydrolases"/>
    <property type="match status" value="1"/>
</dbReference>
<dbReference type="SUPFAM" id="SSF52540">
    <property type="entry name" value="P-loop containing nucleoside triphosphate hydrolases"/>
    <property type="match status" value="1"/>
</dbReference>
<reference evidence="2 3" key="1">
    <citation type="submission" date="2022-10" db="EMBL/GenBank/DDBJ databases">
        <title>Roseococcus glaciei nov., sp. nov., isolated from glacier.</title>
        <authorList>
            <person name="Liu Q."/>
            <person name="Xin Y.-H."/>
        </authorList>
    </citation>
    <scope>NUCLEOTIDE SEQUENCE [LARGE SCALE GENOMIC DNA]</scope>
    <source>
        <strain evidence="2 3">MDT2-1-1</strain>
    </source>
</reference>
<feature type="domain" description="Aminoglycoside phosphotransferase" evidence="1">
    <location>
        <begin position="103"/>
        <end position="253"/>
    </location>
</feature>
<organism evidence="2 3">
    <name type="scientific">Sabulicella glaciei</name>
    <dbReference type="NCBI Taxonomy" id="2984948"/>
    <lineage>
        <taxon>Bacteria</taxon>
        <taxon>Pseudomonadati</taxon>
        <taxon>Pseudomonadota</taxon>
        <taxon>Alphaproteobacteria</taxon>
        <taxon>Acetobacterales</taxon>
        <taxon>Acetobacteraceae</taxon>
        <taxon>Sabulicella</taxon>
    </lineage>
</organism>
<dbReference type="Pfam" id="PF01636">
    <property type="entry name" value="APH"/>
    <property type="match status" value="1"/>
</dbReference>
<dbReference type="InterPro" id="IPR011009">
    <property type="entry name" value="Kinase-like_dom_sf"/>
</dbReference>
<accession>A0ABT3NVM8</accession>
<evidence type="ECO:0000259" key="1">
    <source>
        <dbReference type="Pfam" id="PF01636"/>
    </source>
</evidence>
<sequence length="476" mass="50808">MSGQEEAERFLRGLADSVRETHVSLVALAGGDAFKMKKAVDLGFLDFTRLGERERLLRREMALNAPHAPGMYRGVEPLTRGADGALRLGGESEAVEWVLRMARLPPDAFLDCAPMPDAAALADAVWALHEAAPPQPGDGALDGVIAQNRQTALDAGLPPDRVEAWHAAAQALHRRLAPTLARRAAEGRVRRCHGDLHLGNLCMIEGRPCPFDALEFDEALATVDVGYDLAFLLMDLEMRHGRDAANAVLNRYVARGDDAGLVAALPLWLSLRAMIRAHVERRRGGAWEALLGFAEAALRPVPGRLVAVGGLPGTGKSTLARRLAPLLGPAPGALVLRSDEIRKRMHGVLPEQGLPAPAYTAEASDAVFAEMRRMARAALEGGHAVVADAVFGRAEERDAIAACGVSFMGFWLDAPLDVLRARVAARRGDASDATVAVLEDAAKRDPGPMRWTVLPAEADPLRAALKALDLPSTGPA</sequence>
<dbReference type="Pfam" id="PF13671">
    <property type="entry name" value="AAA_33"/>
    <property type="match status" value="1"/>
</dbReference>
<keyword evidence="3" id="KW-1185">Reference proteome</keyword>
<name>A0ABT3NVM8_9PROT</name>
<proteinExistence type="predicted"/>
<comment type="caution">
    <text evidence="2">The sequence shown here is derived from an EMBL/GenBank/DDBJ whole genome shotgun (WGS) entry which is preliminary data.</text>
</comment>
<gene>
    <name evidence="2" type="ORF">OF850_11180</name>
</gene>
<evidence type="ECO:0000313" key="3">
    <source>
        <dbReference type="Proteomes" id="UP001526430"/>
    </source>
</evidence>
<dbReference type="PANTHER" id="PTHR43883:SF1">
    <property type="entry name" value="GLUCONOKINASE"/>
    <property type="match status" value="1"/>
</dbReference>
<dbReference type="InterPro" id="IPR052732">
    <property type="entry name" value="Cell-binding_unc_protein"/>
</dbReference>
<dbReference type="EMBL" id="JAPFQI010000007">
    <property type="protein sequence ID" value="MCW8086192.1"/>
    <property type="molecule type" value="Genomic_DNA"/>
</dbReference>
<dbReference type="InterPro" id="IPR002575">
    <property type="entry name" value="Aminoglycoside_PTrfase"/>
</dbReference>
<dbReference type="Proteomes" id="UP001526430">
    <property type="component" value="Unassembled WGS sequence"/>
</dbReference>